<organism evidence="2 3">
    <name type="scientific">Mortierella polycephala</name>
    <dbReference type="NCBI Taxonomy" id="41804"/>
    <lineage>
        <taxon>Eukaryota</taxon>
        <taxon>Fungi</taxon>
        <taxon>Fungi incertae sedis</taxon>
        <taxon>Mucoromycota</taxon>
        <taxon>Mortierellomycotina</taxon>
        <taxon>Mortierellomycetes</taxon>
        <taxon>Mortierellales</taxon>
        <taxon>Mortierellaceae</taxon>
        <taxon>Mortierella</taxon>
    </lineage>
</organism>
<dbReference type="InterPro" id="IPR010987">
    <property type="entry name" value="Glutathione-S-Trfase_C-like"/>
</dbReference>
<dbReference type="InterPro" id="IPR036249">
    <property type="entry name" value="Thioredoxin-like_sf"/>
</dbReference>
<dbReference type="AlphaFoldDB" id="A0A9P6Q2T8"/>
<dbReference type="Pfam" id="PF14497">
    <property type="entry name" value="GST_C_3"/>
    <property type="match status" value="1"/>
</dbReference>
<accession>A0A9P6Q2T8</accession>
<evidence type="ECO:0000313" key="3">
    <source>
        <dbReference type="Proteomes" id="UP000726737"/>
    </source>
</evidence>
<proteinExistence type="predicted"/>
<dbReference type="PROSITE" id="PS50405">
    <property type="entry name" value="GST_CTER"/>
    <property type="match status" value="1"/>
</dbReference>
<sequence length="240" mass="27640">MLTPAKNLSTETMSKLAQAKGNKYTLLYLPFHGVVTALRAMIVMSDAEYTFIHPDNWKEEKTMTPFGSMPVLYETSQTGETLELAELSVLEYYIGQKYGWVGGNFWENNLVKMYHSSTQSLYDKLVTTVVRAPKEHYDQMMDIYVSSILPEWIKYHEQHLQANGSNGHYVGDKLTIADFKTASILDNLFTLTGERYISREKTPGIMAVYDNLEKQPKYAAWKASEAWKLYDELNKKLVRF</sequence>
<dbReference type="InterPro" id="IPR050213">
    <property type="entry name" value="GST_superfamily"/>
</dbReference>
<reference evidence="2" key="1">
    <citation type="journal article" date="2020" name="Fungal Divers.">
        <title>Resolving the Mortierellaceae phylogeny through synthesis of multi-gene phylogenetics and phylogenomics.</title>
        <authorList>
            <person name="Vandepol N."/>
            <person name="Liber J."/>
            <person name="Desiro A."/>
            <person name="Na H."/>
            <person name="Kennedy M."/>
            <person name="Barry K."/>
            <person name="Grigoriev I.V."/>
            <person name="Miller A.N."/>
            <person name="O'Donnell K."/>
            <person name="Stajich J.E."/>
            <person name="Bonito G."/>
        </authorList>
    </citation>
    <scope>NUCLEOTIDE SEQUENCE</scope>
    <source>
        <strain evidence="2">KOD948</strain>
    </source>
</reference>
<dbReference type="GO" id="GO:0006749">
    <property type="term" value="P:glutathione metabolic process"/>
    <property type="evidence" value="ECO:0007669"/>
    <property type="project" value="TreeGrafter"/>
</dbReference>
<dbReference type="InterPro" id="IPR004046">
    <property type="entry name" value="GST_C"/>
</dbReference>
<gene>
    <name evidence="2" type="ORF">BG011_004138</name>
</gene>
<dbReference type="SUPFAM" id="SSF52833">
    <property type="entry name" value="Thioredoxin-like"/>
    <property type="match status" value="1"/>
</dbReference>
<dbReference type="GO" id="GO:0004364">
    <property type="term" value="F:glutathione transferase activity"/>
    <property type="evidence" value="ECO:0007669"/>
    <property type="project" value="TreeGrafter"/>
</dbReference>
<protein>
    <recommendedName>
        <fullName evidence="1">GST C-terminal domain-containing protein</fullName>
    </recommendedName>
</protein>
<name>A0A9P6Q2T8_9FUNG</name>
<feature type="domain" description="GST C-terminal" evidence="1">
    <location>
        <begin position="104"/>
        <end position="237"/>
    </location>
</feature>
<dbReference type="Gene3D" id="1.20.1050.10">
    <property type="match status" value="1"/>
</dbReference>
<dbReference type="InterPro" id="IPR036282">
    <property type="entry name" value="Glutathione-S-Trfase_C_sf"/>
</dbReference>
<evidence type="ECO:0000259" key="1">
    <source>
        <dbReference type="PROSITE" id="PS50405"/>
    </source>
</evidence>
<dbReference type="EMBL" id="JAAAJA010000270">
    <property type="protein sequence ID" value="KAG0257154.1"/>
    <property type="molecule type" value="Genomic_DNA"/>
</dbReference>
<dbReference type="OrthoDB" id="414243at2759"/>
<dbReference type="PANTHER" id="PTHR11571">
    <property type="entry name" value="GLUTATHIONE S-TRANSFERASE"/>
    <property type="match status" value="1"/>
</dbReference>
<dbReference type="Gene3D" id="3.40.30.10">
    <property type="entry name" value="Glutaredoxin"/>
    <property type="match status" value="1"/>
</dbReference>
<dbReference type="Proteomes" id="UP000726737">
    <property type="component" value="Unassembled WGS sequence"/>
</dbReference>
<keyword evidence="3" id="KW-1185">Reference proteome</keyword>
<evidence type="ECO:0000313" key="2">
    <source>
        <dbReference type="EMBL" id="KAG0257154.1"/>
    </source>
</evidence>
<dbReference type="SUPFAM" id="SSF47616">
    <property type="entry name" value="GST C-terminal domain-like"/>
    <property type="match status" value="1"/>
</dbReference>
<comment type="caution">
    <text evidence="2">The sequence shown here is derived from an EMBL/GenBank/DDBJ whole genome shotgun (WGS) entry which is preliminary data.</text>
</comment>